<reference evidence="1 2" key="1">
    <citation type="submission" date="2021-05" db="EMBL/GenBank/DDBJ databases">
        <title>A Polyphasic approach of four new species of the genus Ohtaekwangia: Ohtaekwangia histidinii sp. nov., Ohtaekwangia cretensis sp. nov., Ohtaekwangia indiensis sp. nov., Ohtaekwangia reichenbachii sp. nov. from diverse environment.</title>
        <authorList>
            <person name="Octaviana S."/>
        </authorList>
    </citation>
    <scope>NUCLEOTIDE SEQUENCE [LARGE SCALE GENOMIC DNA]</scope>
    <source>
        <strain evidence="1 2">PWU37</strain>
    </source>
</reference>
<name>A0AAP2D6A9_9BACT</name>
<dbReference type="RefSeq" id="WP_254088581.1">
    <property type="nucleotide sequence ID" value="NZ_JAHESC010000002.1"/>
</dbReference>
<dbReference type="Proteomes" id="UP001319180">
    <property type="component" value="Unassembled WGS sequence"/>
</dbReference>
<sequence>MIQKNFPWREVFLELAVRSLRRLNYEFAPWTMGQSLHLDVTPHLGMINSSDGLKYVLETEVCSAITLEFMYSGFTNGAWLFEDVKRYAVDREILIDGKRIDLFVNRYKINEKKQIEYSAHPVLIEAKRVDYFTPNLKEGESRGSSNYESIKDDINKLRSVRTFVEARGKMKGYEDFDFEGAFIHAMFWGLTKNPKELRSQIISKLECSEDDFKKCIIKYFPSKWDENQNGPEVTEWGWVCLYEIDPPTPIQPIFKILEKKEL</sequence>
<evidence type="ECO:0000313" key="1">
    <source>
        <dbReference type="EMBL" id="MBT1685331.1"/>
    </source>
</evidence>
<dbReference type="AlphaFoldDB" id="A0AAP2D6A9"/>
<comment type="caution">
    <text evidence="1">The sequence shown here is derived from an EMBL/GenBank/DDBJ whole genome shotgun (WGS) entry which is preliminary data.</text>
</comment>
<dbReference type="EMBL" id="JAHESC010000002">
    <property type="protein sequence ID" value="MBT1685331.1"/>
    <property type="molecule type" value="Genomic_DNA"/>
</dbReference>
<protein>
    <submittedName>
        <fullName evidence="1">Uncharacterized protein</fullName>
    </submittedName>
</protein>
<gene>
    <name evidence="1" type="ORF">KK078_02125</name>
</gene>
<proteinExistence type="predicted"/>
<accession>A0AAP2D6A9</accession>
<organism evidence="1 2">
    <name type="scientific">Dawidia soli</name>
    <dbReference type="NCBI Taxonomy" id="2782352"/>
    <lineage>
        <taxon>Bacteria</taxon>
        <taxon>Pseudomonadati</taxon>
        <taxon>Bacteroidota</taxon>
        <taxon>Cytophagia</taxon>
        <taxon>Cytophagales</taxon>
        <taxon>Chryseotaleaceae</taxon>
        <taxon>Dawidia</taxon>
    </lineage>
</organism>
<keyword evidence="2" id="KW-1185">Reference proteome</keyword>
<evidence type="ECO:0000313" key="2">
    <source>
        <dbReference type="Proteomes" id="UP001319180"/>
    </source>
</evidence>